<accession>A0AAE2C5M5</accession>
<reference evidence="2" key="2">
    <citation type="journal article" date="2024" name="Plant">
        <title>Genomic evolution and insights into agronomic trait innovations of Sesamum species.</title>
        <authorList>
            <person name="Miao H."/>
            <person name="Wang L."/>
            <person name="Qu L."/>
            <person name="Liu H."/>
            <person name="Sun Y."/>
            <person name="Le M."/>
            <person name="Wang Q."/>
            <person name="Wei S."/>
            <person name="Zheng Y."/>
            <person name="Lin W."/>
            <person name="Duan Y."/>
            <person name="Cao H."/>
            <person name="Xiong S."/>
            <person name="Wang X."/>
            <person name="Wei L."/>
            <person name="Li C."/>
            <person name="Ma Q."/>
            <person name="Ju M."/>
            <person name="Zhao R."/>
            <person name="Li G."/>
            <person name="Mu C."/>
            <person name="Tian Q."/>
            <person name="Mei H."/>
            <person name="Zhang T."/>
            <person name="Gao T."/>
            <person name="Zhang H."/>
        </authorList>
    </citation>
    <scope>NUCLEOTIDE SEQUENCE</scope>
    <source>
        <strain evidence="2">K16</strain>
    </source>
</reference>
<dbReference type="EMBL" id="JACGWL010000001">
    <property type="protein sequence ID" value="KAK4409535.1"/>
    <property type="molecule type" value="Genomic_DNA"/>
</dbReference>
<reference evidence="2" key="1">
    <citation type="submission" date="2020-06" db="EMBL/GenBank/DDBJ databases">
        <authorList>
            <person name="Li T."/>
            <person name="Hu X."/>
            <person name="Zhang T."/>
            <person name="Song X."/>
            <person name="Zhang H."/>
            <person name="Dai N."/>
            <person name="Sheng W."/>
            <person name="Hou X."/>
            <person name="Wei L."/>
        </authorList>
    </citation>
    <scope>NUCLEOTIDE SEQUENCE</scope>
    <source>
        <strain evidence="2">K16</strain>
        <tissue evidence="2">Leaf</tissue>
    </source>
</reference>
<evidence type="ECO:0000313" key="2">
    <source>
        <dbReference type="EMBL" id="KAK4409535.1"/>
    </source>
</evidence>
<evidence type="ECO:0000256" key="1">
    <source>
        <dbReference type="SAM" id="MobiDB-lite"/>
    </source>
</evidence>
<comment type="caution">
    <text evidence="2">The sequence shown here is derived from an EMBL/GenBank/DDBJ whole genome shotgun (WGS) entry which is preliminary data.</text>
</comment>
<dbReference type="Proteomes" id="UP001289374">
    <property type="component" value="Unassembled WGS sequence"/>
</dbReference>
<evidence type="ECO:0008006" key="4">
    <source>
        <dbReference type="Google" id="ProtNLM"/>
    </source>
</evidence>
<gene>
    <name evidence="2" type="ORF">Sango_0026500</name>
</gene>
<feature type="compositionally biased region" description="Basic and acidic residues" evidence="1">
    <location>
        <begin position="119"/>
        <end position="137"/>
    </location>
</feature>
<name>A0AAE2C5M5_9LAMI</name>
<organism evidence="2 3">
    <name type="scientific">Sesamum angolense</name>
    <dbReference type="NCBI Taxonomy" id="2727404"/>
    <lineage>
        <taxon>Eukaryota</taxon>
        <taxon>Viridiplantae</taxon>
        <taxon>Streptophyta</taxon>
        <taxon>Embryophyta</taxon>
        <taxon>Tracheophyta</taxon>
        <taxon>Spermatophyta</taxon>
        <taxon>Magnoliopsida</taxon>
        <taxon>eudicotyledons</taxon>
        <taxon>Gunneridae</taxon>
        <taxon>Pentapetalae</taxon>
        <taxon>asterids</taxon>
        <taxon>lamiids</taxon>
        <taxon>Lamiales</taxon>
        <taxon>Pedaliaceae</taxon>
        <taxon>Sesamum</taxon>
    </lineage>
</organism>
<keyword evidence="3" id="KW-1185">Reference proteome</keyword>
<feature type="compositionally biased region" description="Low complexity" evidence="1">
    <location>
        <begin position="92"/>
        <end position="105"/>
    </location>
</feature>
<feature type="compositionally biased region" description="Basic and acidic residues" evidence="1">
    <location>
        <begin position="70"/>
        <end position="80"/>
    </location>
</feature>
<evidence type="ECO:0000313" key="3">
    <source>
        <dbReference type="Proteomes" id="UP001289374"/>
    </source>
</evidence>
<dbReference type="AlphaFoldDB" id="A0AAE2C5M5"/>
<feature type="region of interest" description="Disordered" evidence="1">
    <location>
        <begin position="52"/>
        <end position="148"/>
    </location>
</feature>
<proteinExistence type="predicted"/>
<feature type="compositionally biased region" description="Acidic residues" evidence="1">
    <location>
        <begin position="138"/>
        <end position="148"/>
    </location>
</feature>
<protein>
    <recommendedName>
        <fullName evidence="4">Reverse transcriptase Ty1/copia-type domain-containing protein</fullName>
    </recommendedName>
</protein>
<sequence length="148" mass="16567">MDVKTAFLHGDLEEKIYMKQPTGFIDKSKPDHVRPKRFGYDDSQDSALGLVPLSGGGHPGRVLRVPTRPDPTHSDLDNTDRIQMSNYGGIGNHSQSQSNSSPNAQIVNMDESQNQVSGDRLENVEHYFNDNIDKELDREDEEEDVLGD</sequence>